<evidence type="ECO:0000313" key="2">
    <source>
        <dbReference type="Ensembl" id="ENSEBUP00000018403.1"/>
    </source>
</evidence>
<accession>A0A8C4QP90</accession>
<dbReference type="Proteomes" id="UP000694388">
    <property type="component" value="Unplaced"/>
</dbReference>
<dbReference type="InterPro" id="IPR029247">
    <property type="entry name" value="FAM168A/MANI"/>
</dbReference>
<organism evidence="2 3">
    <name type="scientific">Eptatretus burgeri</name>
    <name type="common">Inshore hagfish</name>
    <dbReference type="NCBI Taxonomy" id="7764"/>
    <lineage>
        <taxon>Eukaryota</taxon>
        <taxon>Metazoa</taxon>
        <taxon>Chordata</taxon>
        <taxon>Craniata</taxon>
        <taxon>Vertebrata</taxon>
        <taxon>Cyclostomata</taxon>
        <taxon>Myxini</taxon>
        <taxon>Myxiniformes</taxon>
        <taxon>Myxinidae</taxon>
        <taxon>Eptatretinae</taxon>
        <taxon>Eptatretus</taxon>
    </lineage>
</organism>
<keyword evidence="3" id="KW-1185">Reference proteome</keyword>
<evidence type="ECO:0000256" key="1">
    <source>
        <dbReference type="ARBA" id="ARBA00005357"/>
    </source>
</evidence>
<comment type="similarity">
    <text evidence="1">Belongs to the FAM168 family.</text>
</comment>
<reference evidence="2" key="1">
    <citation type="submission" date="2025-05" db="UniProtKB">
        <authorList>
            <consortium name="Ensembl"/>
        </authorList>
    </citation>
    <scope>IDENTIFICATION</scope>
</reference>
<dbReference type="AlphaFoldDB" id="A0A8C4QP90"/>
<evidence type="ECO:0000313" key="3">
    <source>
        <dbReference type="Proteomes" id="UP000694388"/>
    </source>
</evidence>
<name>A0A8C4QP90_EPTBU</name>
<dbReference type="Ensembl" id="ENSEBUT00000018988.1">
    <property type="protein sequence ID" value="ENSEBUP00000018412.1"/>
    <property type="gene ID" value="ENSEBUG00000011488.1"/>
</dbReference>
<dbReference type="Pfam" id="PF14944">
    <property type="entry name" value="TCRP1"/>
    <property type="match status" value="1"/>
</dbReference>
<sequence>MLLVELIKILSFKSCVEILCIKESLFLLPYSGSLTQLCIAGFPHGYSSPAPPYTPCTFAGTAPYNTGFGSSTPYKISPGQARGPPPAYQPSPGPSAYHPFTFYPVRSPYAAQAQFAQPGMYLAPTLYAPAPAHVIHHTTVVQPNGLPAQVYPQLAAPRTHPALSLTGHPSSSIAMATAGSMLAAPTMTPIAGQPMAVGAYRAAPGLPAYTCVQPPW</sequence>
<dbReference type="PANTHER" id="PTHR31844">
    <property type="entry name" value="MYELIN-ASSOCIATED NEURITE-OUTGROWTH INHIBITOR-RELATED"/>
    <property type="match status" value="1"/>
</dbReference>
<protein>
    <submittedName>
        <fullName evidence="2">Uncharacterized protein</fullName>
    </submittedName>
</protein>
<dbReference type="Ensembl" id="ENSEBUT00000018979.1">
    <property type="protein sequence ID" value="ENSEBUP00000018403.1"/>
    <property type="gene ID" value="ENSEBUG00000011488.1"/>
</dbReference>
<proteinExistence type="inferred from homology"/>